<keyword evidence="1 3" id="KW-0238">DNA-binding</keyword>
<dbReference type="SMART" id="SM00862">
    <property type="entry name" value="Trans_reg_C"/>
    <property type="match status" value="1"/>
</dbReference>
<dbReference type="Pfam" id="PF00486">
    <property type="entry name" value="Trans_reg_C"/>
    <property type="match status" value="1"/>
</dbReference>
<dbReference type="InterPro" id="IPR016032">
    <property type="entry name" value="Sig_transdc_resp-reg_C-effctor"/>
</dbReference>
<dbReference type="Proteomes" id="UP000251647">
    <property type="component" value="Unassembled WGS sequence"/>
</dbReference>
<reference evidence="3 4" key="1">
    <citation type="submission" date="2018-06" db="EMBL/GenBank/DDBJ databases">
        <authorList>
            <consortium name="Pathogen Informatics"/>
            <person name="Doyle S."/>
        </authorList>
    </citation>
    <scope>NUCLEOTIDE SEQUENCE [LARGE SCALE GENOMIC DNA]</scope>
    <source>
        <strain evidence="3 4">NCTC11647</strain>
    </source>
</reference>
<dbReference type="SUPFAM" id="SSF46894">
    <property type="entry name" value="C-terminal effector domain of the bipartite response regulators"/>
    <property type="match status" value="1"/>
</dbReference>
<sequence length="262" mass="29655">MLHWQSVLLEIIIILMNQSVIDIRQFGRFDVDLTNRIIKRRADSAEVKVSKSEILIFTYLAENKDKTIHRENLLKECWQGKVVTNNSLTVAIKNLRTALNEIDENNLIITEPKLGYAINGANLTHSVLSDLNDSDRNLEIQTLGKNPPANKREIPKKNIDIILPSKNHMVTLLFLLITYFIGMQYFSFIDEKSINGIPVIYDGIDLPNPVVNTIKQSQADGAAKWIAYPISGICSRYQLYGVIGDDFIDYSDKIKQGSCDVS</sequence>
<evidence type="ECO:0000256" key="2">
    <source>
        <dbReference type="SAM" id="Phobius"/>
    </source>
</evidence>
<keyword evidence="2" id="KW-0812">Transmembrane</keyword>
<evidence type="ECO:0000313" key="3">
    <source>
        <dbReference type="EMBL" id="SPY28221.1"/>
    </source>
</evidence>
<feature type="transmembrane region" description="Helical" evidence="2">
    <location>
        <begin position="169"/>
        <end position="188"/>
    </location>
</feature>
<keyword evidence="2" id="KW-0472">Membrane</keyword>
<dbReference type="OrthoDB" id="799930at2"/>
<dbReference type="CDD" id="cd00383">
    <property type="entry name" value="trans_reg_C"/>
    <property type="match status" value="1"/>
</dbReference>
<dbReference type="GO" id="GO:0006355">
    <property type="term" value="P:regulation of DNA-templated transcription"/>
    <property type="evidence" value="ECO:0007669"/>
    <property type="project" value="InterPro"/>
</dbReference>
<name>A0A2T3QH08_PHODM</name>
<accession>A0A2T3QH08</accession>
<evidence type="ECO:0000313" key="4">
    <source>
        <dbReference type="Proteomes" id="UP000251647"/>
    </source>
</evidence>
<protein>
    <submittedName>
        <fullName evidence="3">DNA-binding transcriptional activator CadC</fullName>
    </submittedName>
</protein>
<dbReference type="AlphaFoldDB" id="A0A2T3QH08"/>
<proteinExistence type="predicted"/>
<dbReference type="Gene3D" id="1.10.10.10">
    <property type="entry name" value="Winged helix-like DNA-binding domain superfamily/Winged helix DNA-binding domain"/>
    <property type="match status" value="1"/>
</dbReference>
<keyword evidence="2" id="KW-1133">Transmembrane helix</keyword>
<dbReference type="EMBL" id="UATL01000001">
    <property type="protein sequence ID" value="SPY28221.1"/>
    <property type="molecule type" value="Genomic_DNA"/>
</dbReference>
<dbReference type="GO" id="GO:0000160">
    <property type="term" value="P:phosphorelay signal transduction system"/>
    <property type="evidence" value="ECO:0007669"/>
    <property type="project" value="InterPro"/>
</dbReference>
<evidence type="ECO:0000256" key="1">
    <source>
        <dbReference type="ARBA" id="ARBA00023125"/>
    </source>
</evidence>
<gene>
    <name evidence="3" type="ORF">NCTC11647_01308</name>
</gene>
<organism evidence="3 4">
    <name type="scientific">Photobacterium damselae</name>
    <dbReference type="NCBI Taxonomy" id="38293"/>
    <lineage>
        <taxon>Bacteria</taxon>
        <taxon>Pseudomonadati</taxon>
        <taxon>Pseudomonadota</taxon>
        <taxon>Gammaproteobacteria</taxon>
        <taxon>Vibrionales</taxon>
        <taxon>Vibrionaceae</taxon>
        <taxon>Photobacterium</taxon>
    </lineage>
</organism>
<dbReference type="PROSITE" id="PS51755">
    <property type="entry name" value="OMPR_PHOB"/>
    <property type="match status" value="1"/>
</dbReference>
<dbReference type="InterPro" id="IPR001867">
    <property type="entry name" value="OmpR/PhoB-type_DNA-bd"/>
</dbReference>
<dbReference type="GO" id="GO:0003677">
    <property type="term" value="F:DNA binding"/>
    <property type="evidence" value="ECO:0007669"/>
    <property type="project" value="UniProtKB-UniRule"/>
</dbReference>
<dbReference type="InterPro" id="IPR036388">
    <property type="entry name" value="WH-like_DNA-bd_sf"/>
</dbReference>